<evidence type="ECO:0000313" key="4">
    <source>
        <dbReference type="Proteomes" id="UP000231962"/>
    </source>
</evidence>
<organism evidence="3 5">
    <name type="scientific">Leptospira perolatii</name>
    <dbReference type="NCBI Taxonomy" id="2023191"/>
    <lineage>
        <taxon>Bacteria</taxon>
        <taxon>Pseudomonadati</taxon>
        <taxon>Spirochaetota</taxon>
        <taxon>Spirochaetia</taxon>
        <taxon>Leptospirales</taxon>
        <taxon>Leptospiraceae</taxon>
        <taxon>Leptospira</taxon>
    </lineage>
</organism>
<feature type="transmembrane region" description="Helical" evidence="1">
    <location>
        <begin position="49"/>
        <end position="70"/>
    </location>
</feature>
<proteinExistence type="predicted"/>
<sequence>MIYSIILTLLCAVFFFLGARKGGLSSFNLEGIRTSYQNSIHQPLQSRSVYWFLFFLCFSLLPFFWGLTFFLKTDANVIVVIVGLAWVYFWSRTFILFH</sequence>
<name>A0A2M9ZSA5_9LEPT</name>
<comment type="caution">
    <text evidence="3">The sequence shown here is derived from an EMBL/GenBank/DDBJ whole genome shotgun (WGS) entry which is preliminary data.</text>
</comment>
<protein>
    <submittedName>
        <fullName evidence="3">Uncharacterized protein</fullName>
    </submittedName>
</protein>
<evidence type="ECO:0000313" key="5">
    <source>
        <dbReference type="Proteomes" id="UP000231990"/>
    </source>
</evidence>
<dbReference type="EMBL" id="NPDY01000001">
    <property type="protein sequence ID" value="PJZ71370.1"/>
    <property type="molecule type" value="Genomic_DNA"/>
</dbReference>
<accession>A0A2M9ZSA5</accession>
<evidence type="ECO:0000313" key="2">
    <source>
        <dbReference type="EMBL" id="PJZ71370.1"/>
    </source>
</evidence>
<keyword evidence="1" id="KW-0812">Transmembrane</keyword>
<dbReference type="EMBL" id="NPDZ01000001">
    <property type="protein sequence ID" value="PJZ74904.1"/>
    <property type="molecule type" value="Genomic_DNA"/>
</dbReference>
<evidence type="ECO:0000313" key="3">
    <source>
        <dbReference type="EMBL" id="PJZ74904.1"/>
    </source>
</evidence>
<dbReference type="OrthoDB" id="346064at2"/>
<feature type="transmembrane region" description="Helical" evidence="1">
    <location>
        <begin position="77"/>
        <end position="97"/>
    </location>
</feature>
<gene>
    <name evidence="2" type="ORF">CH360_02405</name>
    <name evidence="3" type="ORF">CH373_02405</name>
</gene>
<keyword evidence="1" id="KW-1133">Transmembrane helix</keyword>
<evidence type="ECO:0000256" key="1">
    <source>
        <dbReference type="SAM" id="Phobius"/>
    </source>
</evidence>
<dbReference type="RefSeq" id="WP_100712332.1">
    <property type="nucleotide sequence ID" value="NZ_NPDY01000001.1"/>
</dbReference>
<dbReference type="NCBIfam" id="NF047665">
    <property type="entry name" value="LIC10362_fam"/>
    <property type="match status" value="1"/>
</dbReference>
<dbReference type="AlphaFoldDB" id="A0A2M9ZSA5"/>
<reference evidence="4 5" key="1">
    <citation type="submission" date="2017-07" db="EMBL/GenBank/DDBJ databases">
        <title>Leptospira spp. isolated from tropical soils.</title>
        <authorList>
            <person name="Thibeaux R."/>
            <person name="Iraola G."/>
            <person name="Ferres I."/>
            <person name="Bierque E."/>
            <person name="Girault D."/>
            <person name="Soupe-Gilbert M.-E."/>
            <person name="Picardeau M."/>
            <person name="Goarant C."/>
        </authorList>
    </citation>
    <scope>NUCLEOTIDE SEQUENCE [LARGE SCALE GENOMIC DNA]</scope>
    <source>
        <strain evidence="3 5">FH1-B-B1</strain>
        <strain evidence="2 4">FH1-B-C1</strain>
    </source>
</reference>
<keyword evidence="1" id="KW-0472">Membrane</keyword>
<dbReference type="Proteomes" id="UP000231962">
    <property type="component" value="Unassembled WGS sequence"/>
</dbReference>
<keyword evidence="4" id="KW-1185">Reference proteome</keyword>
<dbReference type="Proteomes" id="UP000231990">
    <property type="component" value="Unassembled WGS sequence"/>
</dbReference>